<dbReference type="InterPro" id="IPR052552">
    <property type="entry name" value="YeaO-like"/>
</dbReference>
<reference evidence="1 2" key="1">
    <citation type="submission" date="2019-06" db="EMBL/GenBank/DDBJ databases">
        <title>New taxonomy in bacterial strain CC-CFT640, isolated from vineyard.</title>
        <authorList>
            <person name="Lin S.-Y."/>
            <person name="Tsai C.-F."/>
            <person name="Young C.-C."/>
        </authorList>
    </citation>
    <scope>NUCLEOTIDE SEQUENCE [LARGE SCALE GENOMIC DNA]</scope>
    <source>
        <strain evidence="1 2">CC-CFT640</strain>
    </source>
</reference>
<keyword evidence="2" id="KW-1185">Reference proteome</keyword>
<dbReference type="Pfam" id="PF22752">
    <property type="entry name" value="DUF488-N3i"/>
    <property type="match status" value="1"/>
</dbReference>
<proteinExistence type="predicted"/>
<dbReference type="RefSeq" id="WP_147851131.1">
    <property type="nucleotide sequence ID" value="NZ_VDUZ01000051.1"/>
</dbReference>
<evidence type="ECO:0000313" key="2">
    <source>
        <dbReference type="Proteomes" id="UP000321638"/>
    </source>
</evidence>
<gene>
    <name evidence="1" type="ORF">FHP25_32270</name>
</gene>
<dbReference type="AlphaFoldDB" id="A0A5C8PC05"/>
<accession>A0A5C8PC05</accession>
<name>A0A5C8PC05_9HYPH</name>
<comment type="caution">
    <text evidence="1">The sequence shown here is derived from an EMBL/GenBank/DDBJ whole genome shotgun (WGS) entry which is preliminary data.</text>
</comment>
<dbReference type="EMBL" id="VDUZ01000051">
    <property type="protein sequence ID" value="TXL70906.1"/>
    <property type="molecule type" value="Genomic_DNA"/>
</dbReference>
<protein>
    <submittedName>
        <fullName evidence="1">DUF488 domain-containing protein</fullName>
    </submittedName>
</protein>
<evidence type="ECO:0000313" key="1">
    <source>
        <dbReference type="EMBL" id="TXL70906.1"/>
    </source>
</evidence>
<dbReference type="OrthoDB" id="9790745at2"/>
<dbReference type="Proteomes" id="UP000321638">
    <property type="component" value="Unassembled WGS sequence"/>
</dbReference>
<dbReference type="PANTHER" id="PTHR36849:SF1">
    <property type="entry name" value="CYTOPLASMIC PROTEIN"/>
    <property type="match status" value="1"/>
</dbReference>
<sequence length="128" mass="14746">MTKRQPDLRIKRAYDPPDTEDGARVLVDRLWPRGLSKEHAALTLWLKEIAPSTALRQWFGHDPARWMEFRRRYSAELMDNQDAVARLGDLLKAGRVTLVYGAHDAQHNQAVALAEHMREQVHPGRRAT</sequence>
<dbReference type="PANTHER" id="PTHR36849">
    <property type="entry name" value="CYTOPLASMIC PROTEIN-RELATED"/>
    <property type="match status" value="1"/>
</dbReference>
<organism evidence="1 2">
    <name type="scientific">Vineibacter terrae</name>
    <dbReference type="NCBI Taxonomy" id="2586908"/>
    <lineage>
        <taxon>Bacteria</taxon>
        <taxon>Pseudomonadati</taxon>
        <taxon>Pseudomonadota</taxon>
        <taxon>Alphaproteobacteria</taxon>
        <taxon>Hyphomicrobiales</taxon>
        <taxon>Vineibacter</taxon>
    </lineage>
</organism>